<evidence type="ECO:0000313" key="6">
    <source>
        <dbReference type="EMBL" id="CAD5232454.1"/>
    </source>
</evidence>
<dbReference type="Pfam" id="PF16499">
    <property type="entry name" value="Melibiase_2"/>
    <property type="match status" value="1"/>
</dbReference>
<dbReference type="GO" id="GO:0016139">
    <property type="term" value="P:glycoside catabolic process"/>
    <property type="evidence" value="ECO:0007669"/>
    <property type="project" value="TreeGrafter"/>
</dbReference>
<dbReference type="EMBL" id="CAJFDI010000005">
    <property type="protein sequence ID" value="CAD5232454.1"/>
    <property type="molecule type" value="Genomic_DNA"/>
</dbReference>
<keyword evidence="3 4" id="KW-0326">Glycosidase</keyword>
<dbReference type="EMBL" id="CAJFCV020000005">
    <property type="protein sequence ID" value="CAG9124946.1"/>
    <property type="molecule type" value="Genomic_DNA"/>
</dbReference>
<dbReference type="SUPFAM" id="SSF51445">
    <property type="entry name" value="(Trans)glycosidases"/>
    <property type="match status" value="1"/>
</dbReference>
<evidence type="ECO:0000313" key="9">
    <source>
        <dbReference type="Proteomes" id="UP000659654"/>
    </source>
</evidence>
<dbReference type="InterPro" id="IPR002241">
    <property type="entry name" value="Glyco_hydro_27"/>
</dbReference>
<keyword evidence="2 4" id="KW-0378">Hydrolase</keyword>
<feature type="signal peptide" evidence="5">
    <location>
        <begin position="1"/>
        <end position="16"/>
    </location>
</feature>
<feature type="chain" id="PRO_5035359821" description="Alpha-galactosidase" evidence="5">
    <location>
        <begin position="17"/>
        <end position="408"/>
    </location>
</feature>
<keyword evidence="9" id="KW-1185">Reference proteome</keyword>
<dbReference type="GO" id="GO:0004557">
    <property type="term" value="F:alpha-galactosidase activity"/>
    <property type="evidence" value="ECO:0007669"/>
    <property type="project" value="TreeGrafter"/>
</dbReference>
<dbReference type="InterPro" id="IPR013785">
    <property type="entry name" value="Aldolase_TIM"/>
</dbReference>
<dbReference type="Gene3D" id="3.20.20.70">
    <property type="entry name" value="Aldolase class I"/>
    <property type="match status" value="1"/>
</dbReference>
<dbReference type="PANTHER" id="PTHR11452">
    <property type="entry name" value="ALPHA-GALACTOSIDASE/ALPHA-N-ACETYLGALACTOSAMINIDASE"/>
    <property type="match status" value="1"/>
</dbReference>
<dbReference type="Proteomes" id="UP000095284">
    <property type="component" value="Unplaced"/>
</dbReference>
<keyword evidence="4" id="KW-1015">Disulfide bond</keyword>
<dbReference type="Proteomes" id="UP000582659">
    <property type="component" value="Unassembled WGS sequence"/>
</dbReference>
<dbReference type="SMR" id="A0A1I7S5P9"/>
<accession>A0A1I7S5P9</accession>
<dbReference type="CDD" id="cd14792">
    <property type="entry name" value="GH27"/>
    <property type="match status" value="1"/>
</dbReference>
<dbReference type="FunFam" id="3.20.20.70:FF:000197">
    <property type="entry name" value="Alpha-galactosidase"/>
    <property type="match status" value="1"/>
</dbReference>
<protein>
    <recommendedName>
        <fullName evidence="4">Alpha-galactosidase</fullName>
        <ecNumber evidence="4">3.2.1.-</ecNumber>
    </recommendedName>
</protein>
<name>A0A1I7S5P9_BURXY</name>
<dbReference type="EC" id="3.2.1.-" evidence="4"/>
<comment type="subunit">
    <text evidence="4">Homodimer.</text>
</comment>
<dbReference type="PANTHER" id="PTHR11452:SF83">
    <property type="entry name" value="ALPHA-GALACTOSIDASE"/>
    <property type="match status" value="1"/>
</dbReference>
<dbReference type="OrthoDB" id="5795902at2759"/>
<dbReference type="PRINTS" id="PR00740">
    <property type="entry name" value="GLHYDRLASE27"/>
</dbReference>
<evidence type="ECO:0000313" key="10">
    <source>
        <dbReference type="WBParaSite" id="BXY_0833400.1"/>
    </source>
</evidence>
<dbReference type="Gene3D" id="2.60.40.1180">
    <property type="entry name" value="Golgi alpha-mannosidase II"/>
    <property type="match status" value="1"/>
</dbReference>
<dbReference type="eggNOG" id="KOG2366">
    <property type="taxonomic scope" value="Eukaryota"/>
</dbReference>
<evidence type="ECO:0000256" key="4">
    <source>
        <dbReference type="RuleBase" id="RU361168"/>
    </source>
</evidence>
<evidence type="ECO:0000256" key="1">
    <source>
        <dbReference type="ARBA" id="ARBA00009743"/>
    </source>
</evidence>
<proteinExistence type="inferred from homology"/>
<dbReference type="InterPro" id="IPR017853">
    <property type="entry name" value="GH"/>
</dbReference>
<organism evidence="8 10">
    <name type="scientific">Bursaphelenchus xylophilus</name>
    <name type="common">Pinewood nematode worm</name>
    <name type="synonym">Aphelenchoides xylophilus</name>
    <dbReference type="NCBI Taxonomy" id="6326"/>
    <lineage>
        <taxon>Eukaryota</taxon>
        <taxon>Metazoa</taxon>
        <taxon>Ecdysozoa</taxon>
        <taxon>Nematoda</taxon>
        <taxon>Chromadorea</taxon>
        <taxon>Rhabditida</taxon>
        <taxon>Tylenchina</taxon>
        <taxon>Tylenchomorpha</taxon>
        <taxon>Aphelenchoidea</taxon>
        <taxon>Aphelenchoididae</taxon>
        <taxon>Bursaphelenchus</taxon>
    </lineage>
</organism>
<dbReference type="GO" id="GO:0005737">
    <property type="term" value="C:cytoplasm"/>
    <property type="evidence" value="ECO:0007669"/>
    <property type="project" value="TreeGrafter"/>
</dbReference>
<evidence type="ECO:0000256" key="2">
    <source>
        <dbReference type="ARBA" id="ARBA00022801"/>
    </source>
</evidence>
<dbReference type="SUPFAM" id="SSF51011">
    <property type="entry name" value="Glycosyl hydrolase domain"/>
    <property type="match status" value="1"/>
</dbReference>
<gene>
    <name evidence="6" type="ORF">BXYJ_LOCUS12545</name>
</gene>
<dbReference type="Proteomes" id="UP000659654">
    <property type="component" value="Unassembled WGS sequence"/>
</dbReference>
<comment type="similarity">
    <text evidence="1 4">Belongs to the glycosyl hydrolase 27 family.</text>
</comment>
<evidence type="ECO:0000256" key="5">
    <source>
        <dbReference type="SAM" id="SignalP"/>
    </source>
</evidence>
<dbReference type="PROSITE" id="PS00512">
    <property type="entry name" value="ALPHA_GALACTOSIDASE"/>
    <property type="match status" value="1"/>
</dbReference>
<evidence type="ECO:0000313" key="7">
    <source>
        <dbReference type="EMBL" id="CAG9124946.1"/>
    </source>
</evidence>
<evidence type="ECO:0000256" key="3">
    <source>
        <dbReference type="ARBA" id="ARBA00023295"/>
    </source>
</evidence>
<dbReference type="GO" id="GO:0009311">
    <property type="term" value="P:oligosaccharide metabolic process"/>
    <property type="evidence" value="ECO:0007669"/>
    <property type="project" value="TreeGrafter"/>
</dbReference>
<dbReference type="AlphaFoldDB" id="A0A1I7S5P9"/>
<sequence length="408" mass="46554">MRTLFLLSFCSALAFGLENGLARTPPMGWMSWTRFYCEIDCTTHPFGCINEYLYKSQADRLALDGYKDVGYNIIHIDDCWANWERDENGKMVANKTRFPSGMNAIAKYMHNLGLKFGSYGDYGSKTCAGYPGSKNFEKIDAFTFAEWDVDYIKLDGCYATERELYKGFPLFGRYLKQTRRPIVYSCVWAPYIENRTSINYDTIARTCNLWRNYEDIASSWESLHRIIGFYIKDQDLLIPIHGPGHWNDPDMLIVGNPGVSIGVARVQMAVWSIWSAPLIMSNDLRLISEEEAALLKNEKVIAVNQDELGIMGRMVKKTDQLYYFVKPMTPYVKGEKNRYSYAVAVVNYSNAPATFKFTLDNFGISDAKGYSVEDLFLRKPLGHYTKDTVINGAVSPQDAFFIKATIVI</sequence>
<reference evidence="10" key="1">
    <citation type="submission" date="2016-11" db="UniProtKB">
        <authorList>
            <consortium name="WormBaseParasite"/>
        </authorList>
    </citation>
    <scope>IDENTIFICATION</scope>
</reference>
<dbReference type="InterPro" id="IPR000111">
    <property type="entry name" value="Glyco_hydro_27/36_CS"/>
</dbReference>
<reference evidence="7" key="2">
    <citation type="submission" date="2020-08" db="EMBL/GenBank/DDBJ databases">
        <authorList>
            <person name="Kikuchi T."/>
        </authorList>
    </citation>
    <scope>NUCLEOTIDE SEQUENCE</scope>
    <source>
        <strain evidence="6">Ka4C1</strain>
    </source>
</reference>
<evidence type="ECO:0000313" key="8">
    <source>
        <dbReference type="Proteomes" id="UP000095284"/>
    </source>
</evidence>
<dbReference type="InterPro" id="IPR013780">
    <property type="entry name" value="Glyco_hydro_b"/>
</dbReference>
<dbReference type="WBParaSite" id="BXY_0833400.1">
    <property type="protein sequence ID" value="BXY_0833400.1"/>
    <property type="gene ID" value="BXY_0833400"/>
</dbReference>
<keyword evidence="5" id="KW-0732">Signal</keyword>